<dbReference type="KEGG" id="mff:MFFC18_12320"/>
<dbReference type="Proteomes" id="UP000322214">
    <property type="component" value="Chromosome"/>
</dbReference>
<proteinExistence type="predicted"/>
<evidence type="ECO:0000313" key="3">
    <source>
        <dbReference type="Proteomes" id="UP000322214"/>
    </source>
</evidence>
<gene>
    <name evidence="2" type="ORF">MFFC18_12320</name>
</gene>
<dbReference type="AlphaFoldDB" id="A0A5B9PA02"/>
<dbReference type="OrthoDB" id="291485at2"/>
<protein>
    <submittedName>
        <fullName evidence="2">Uncharacterized protein</fullName>
    </submittedName>
</protein>
<organism evidence="2 3">
    <name type="scientific">Mariniblastus fucicola</name>
    <dbReference type="NCBI Taxonomy" id="980251"/>
    <lineage>
        <taxon>Bacteria</taxon>
        <taxon>Pseudomonadati</taxon>
        <taxon>Planctomycetota</taxon>
        <taxon>Planctomycetia</taxon>
        <taxon>Pirellulales</taxon>
        <taxon>Pirellulaceae</taxon>
        <taxon>Mariniblastus</taxon>
    </lineage>
</organism>
<dbReference type="STRING" id="980251.GCA_001642875_01708"/>
<sequence length="289" mass="28133" precursor="true">MKSMLFSALVIFALASTGCAIQQGAGGCSDGLCGTPTAGCDDCTVLSGDCNCSAPRGLTPSCSLVRKFGDERGMGLRVNQRGTACNQGRNNGLFSRMKNQSVAPAASMGCDTCGVADAGGCGCGTAPASDCGCGGAGDCGCGSTSGATIVSLSDGACGCGDDACAAGMEVAADSSAVGGLLGKIGTQGCDCKLGSCLLGGKGKARTVAAVAGSQVGGCSVPGCGVGGNYCGGCLSKLRGAHRHPYGGTIPHTAQAPGNGTGMAPSYAYPYYTTRGPRDFLMKNPPSIGY</sequence>
<feature type="chain" id="PRO_5023003683" evidence="1">
    <location>
        <begin position="21"/>
        <end position="289"/>
    </location>
</feature>
<dbReference type="RefSeq" id="WP_075081634.1">
    <property type="nucleotide sequence ID" value="NZ_CP042912.1"/>
</dbReference>
<reference evidence="2 3" key="1">
    <citation type="submission" date="2019-08" db="EMBL/GenBank/DDBJ databases">
        <title>Deep-cultivation of Planctomycetes and their phenomic and genomic characterization uncovers novel biology.</title>
        <authorList>
            <person name="Wiegand S."/>
            <person name="Jogler M."/>
            <person name="Boedeker C."/>
            <person name="Pinto D."/>
            <person name="Vollmers J."/>
            <person name="Rivas-Marin E."/>
            <person name="Kohn T."/>
            <person name="Peeters S.H."/>
            <person name="Heuer A."/>
            <person name="Rast P."/>
            <person name="Oberbeckmann S."/>
            <person name="Bunk B."/>
            <person name="Jeske O."/>
            <person name="Meyerdierks A."/>
            <person name="Storesund J.E."/>
            <person name="Kallscheuer N."/>
            <person name="Luecker S."/>
            <person name="Lage O.M."/>
            <person name="Pohl T."/>
            <person name="Merkel B.J."/>
            <person name="Hornburger P."/>
            <person name="Mueller R.-W."/>
            <person name="Bruemmer F."/>
            <person name="Labrenz M."/>
            <person name="Spormann A.M."/>
            <person name="Op den Camp H."/>
            <person name="Overmann J."/>
            <person name="Amann R."/>
            <person name="Jetten M.S.M."/>
            <person name="Mascher T."/>
            <person name="Medema M.H."/>
            <person name="Devos D.P."/>
            <person name="Kaster A.-K."/>
            <person name="Ovreas L."/>
            <person name="Rohde M."/>
            <person name="Galperin M.Y."/>
            <person name="Jogler C."/>
        </authorList>
    </citation>
    <scope>NUCLEOTIDE SEQUENCE [LARGE SCALE GENOMIC DNA]</scope>
    <source>
        <strain evidence="2 3">FC18</strain>
    </source>
</reference>
<accession>A0A5B9PA02</accession>
<keyword evidence="3" id="KW-1185">Reference proteome</keyword>
<keyword evidence="1" id="KW-0732">Signal</keyword>
<name>A0A5B9PA02_9BACT</name>
<feature type="signal peptide" evidence="1">
    <location>
        <begin position="1"/>
        <end position="20"/>
    </location>
</feature>
<evidence type="ECO:0000313" key="2">
    <source>
        <dbReference type="EMBL" id="QEG21376.1"/>
    </source>
</evidence>
<evidence type="ECO:0000256" key="1">
    <source>
        <dbReference type="SAM" id="SignalP"/>
    </source>
</evidence>
<dbReference type="EMBL" id="CP042912">
    <property type="protein sequence ID" value="QEG21376.1"/>
    <property type="molecule type" value="Genomic_DNA"/>
</dbReference>
<dbReference type="PROSITE" id="PS51257">
    <property type="entry name" value="PROKAR_LIPOPROTEIN"/>
    <property type="match status" value="1"/>
</dbReference>